<dbReference type="EMBL" id="JANAVB010001722">
    <property type="protein sequence ID" value="KAJ6852705.1"/>
    <property type="molecule type" value="Genomic_DNA"/>
</dbReference>
<sequence>MSPTSSSLGRSLLLLRHRCDQQVHSMDGHDSSSDPVHLFDRHVSSFLLSLLPPSGDQIPGSFLSLSWINHLLRSFPPLLDEFHSLLLSSKLPNRPLLDRYVADFHDRSVKALDLLNAVRDGLGRVRHVGSHLGAAVSAINSGQTLRAGKLLADLSSSLGADAPPPSHRNRSFNRDQHRHRQLRTLSWSVSVSRAWSASRQLQAMGSSLPAPPRPADVSATNGLAVPIFAMSSVLLFVLWVLVAAVPCQQDRGSPHAHVPPPPPPPPRGYAWAAAMASVQEKVLEEAKRRERKGHSGGGGGLMTEMCRVESAARNLTEMMGKERSEGREWEVRELEEAREGIKEGLESAERQVRDLFCRIVRYRTLGLDCLPTRT</sequence>
<comment type="subcellular location">
    <subcellularLocation>
        <location evidence="1">Membrane</location>
        <topology evidence="1">Single-pass membrane protein</topology>
    </subcellularLocation>
</comment>
<keyword evidence="4 7" id="KW-0472">Membrane</keyword>
<reference evidence="9" key="2">
    <citation type="submission" date="2023-04" db="EMBL/GenBank/DDBJ databases">
        <authorList>
            <person name="Bruccoleri R.E."/>
            <person name="Oakeley E.J."/>
            <person name="Faust A.-M."/>
            <person name="Dessus-Babus S."/>
            <person name="Altorfer M."/>
            <person name="Burckhardt D."/>
            <person name="Oertli M."/>
            <person name="Naumann U."/>
            <person name="Petersen F."/>
            <person name="Wong J."/>
        </authorList>
    </citation>
    <scope>NUCLEOTIDE SEQUENCE</scope>
    <source>
        <strain evidence="9">GSM-AAB239-AS_SAM_17_03QT</strain>
        <tissue evidence="9">Leaf</tissue>
    </source>
</reference>
<dbReference type="InterPro" id="IPR008511">
    <property type="entry name" value="ROH1-like"/>
</dbReference>
<evidence type="ECO:0000313" key="10">
    <source>
        <dbReference type="Proteomes" id="UP001140949"/>
    </source>
</evidence>
<organism evidence="9 10">
    <name type="scientific">Iris pallida</name>
    <name type="common">Sweet iris</name>
    <dbReference type="NCBI Taxonomy" id="29817"/>
    <lineage>
        <taxon>Eukaryota</taxon>
        <taxon>Viridiplantae</taxon>
        <taxon>Streptophyta</taxon>
        <taxon>Embryophyta</taxon>
        <taxon>Tracheophyta</taxon>
        <taxon>Spermatophyta</taxon>
        <taxon>Magnoliopsida</taxon>
        <taxon>Liliopsida</taxon>
        <taxon>Asparagales</taxon>
        <taxon>Iridaceae</taxon>
        <taxon>Iridoideae</taxon>
        <taxon>Irideae</taxon>
        <taxon>Iris</taxon>
    </lineage>
</organism>
<dbReference type="GO" id="GO:0016020">
    <property type="term" value="C:membrane"/>
    <property type="evidence" value="ECO:0007669"/>
    <property type="project" value="UniProtKB-SubCell"/>
</dbReference>
<evidence type="ECO:0000256" key="5">
    <source>
        <dbReference type="ARBA" id="ARBA00035114"/>
    </source>
</evidence>
<keyword evidence="3 7" id="KW-1133">Transmembrane helix</keyword>
<name>A0AAX6IIL1_IRIPA</name>
<feature type="region of interest" description="Disordered" evidence="6">
    <location>
        <begin position="158"/>
        <end position="177"/>
    </location>
</feature>
<keyword evidence="10" id="KW-1185">Reference proteome</keyword>
<comment type="similarity">
    <text evidence="5">Belongs to the ROH1 family.</text>
</comment>
<evidence type="ECO:0000256" key="4">
    <source>
        <dbReference type="ARBA" id="ARBA00023136"/>
    </source>
</evidence>
<evidence type="ECO:0000256" key="7">
    <source>
        <dbReference type="SAM" id="Phobius"/>
    </source>
</evidence>
<feature type="compositionally biased region" description="Basic residues" evidence="6">
    <location>
        <begin position="167"/>
        <end position="177"/>
    </location>
</feature>
<reference evidence="9" key="1">
    <citation type="journal article" date="2023" name="GigaByte">
        <title>Genome assembly of the bearded iris, Iris pallida Lam.</title>
        <authorList>
            <person name="Bruccoleri R.E."/>
            <person name="Oakeley E.J."/>
            <person name="Faust A.M.E."/>
            <person name="Altorfer M."/>
            <person name="Dessus-Babus S."/>
            <person name="Burckhardt D."/>
            <person name="Oertli M."/>
            <person name="Naumann U."/>
            <person name="Petersen F."/>
            <person name="Wong J."/>
        </authorList>
    </citation>
    <scope>NUCLEOTIDE SEQUENCE</scope>
    <source>
        <strain evidence="9">GSM-AAB239-AS_SAM_17_03QT</strain>
    </source>
</reference>
<accession>A0AAX6IIL1</accession>
<dbReference type="Proteomes" id="UP001140949">
    <property type="component" value="Unassembled WGS sequence"/>
</dbReference>
<dbReference type="EMBL" id="JANAVB010001399">
    <property type="protein sequence ID" value="KAJ6852898.1"/>
    <property type="molecule type" value="Genomic_DNA"/>
</dbReference>
<evidence type="ECO:0000256" key="6">
    <source>
        <dbReference type="SAM" id="MobiDB-lite"/>
    </source>
</evidence>
<protein>
    <submittedName>
        <fullName evidence="9">Uncharacterized protein</fullName>
    </submittedName>
</protein>
<evidence type="ECO:0000313" key="9">
    <source>
        <dbReference type="EMBL" id="KAJ6852898.1"/>
    </source>
</evidence>
<keyword evidence="2 7" id="KW-0812">Transmembrane</keyword>
<dbReference type="PANTHER" id="PTHR31509">
    <property type="entry name" value="BPS1-LIKE PROTEIN"/>
    <property type="match status" value="1"/>
</dbReference>
<dbReference type="AlphaFoldDB" id="A0AAX6IIL1"/>
<feature type="transmembrane region" description="Helical" evidence="7">
    <location>
        <begin position="223"/>
        <end position="245"/>
    </location>
</feature>
<proteinExistence type="inferred from homology"/>
<comment type="caution">
    <text evidence="9">The sequence shown here is derived from an EMBL/GenBank/DDBJ whole genome shotgun (WGS) entry which is preliminary data.</text>
</comment>
<evidence type="ECO:0000313" key="8">
    <source>
        <dbReference type="EMBL" id="KAJ6852705.1"/>
    </source>
</evidence>
<evidence type="ECO:0000256" key="1">
    <source>
        <dbReference type="ARBA" id="ARBA00004167"/>
    </source>
</evidence>
<evidence type="ECO:0000256" key="2">
    <source>
        <dbReference type="ARBA" id="ARBA00022692"/>
    </source>
</evidence>
<dbReference type="Pfam" id="PF05633">
    <property type="entry name" value="ROH1-like"/>
    <property type="match status" value="1"/>
</dbReference>
<gene>
    <name evidence="9" type="ORF">M6B38_252880</name>
    <name evidence="8" type="ORF">M6B38_253525</name>
</gene>
<evidence type="ECO:0000256" key="3">
    <source>
        <dbReference type="ARBA" id="ARBA00022989"/>
    </source>
</evidence>